<sequence length="244" mass="27268">MKLVNYQLHPVNLKMRITREDGKTEFSFYTPEITEDPQMLSLLTPFQNKGKAQLDVKVGVVNGRLEGDRSKVRFVQTSMGHLILSALTERIDADFAVVSGGEIRDSIESGNITYKDILKVQPFGNTVVSIDLTGKEVADYLATVAQMKPDSGAYPQFLNTSFVVKKGKIEMLKIKGKSVDLNKKYRMTTFSFNATGGDGYPRIDNRPGYINTGFIDAEVLIEYIRKHSPLDAASYEPKGEVSWQ</sequence>
<dbReference type="PATRIC" id="fig|766147.3.peg.2447"/>
<dbReference type="Proteomes" id="UP000004520">
    <property type="component" value="Unassembled WGS sequence"/>
</dbReference>
<dbReference type="PANTHER" id="PTHR11575:SF46">
    <property type="entry name" value="PROTEIN USHA"/>
    <property type="match status" value="1"/>
</dbReference>
<dbReference type="InterPro" id="IPR036907">
    <property type="entry name" value="5'-Nucleotdase_C_sf"/>
</dbReference>
<dbReference type="SUPFAM" id="SSF55816">
    <property type="entry name" value="5'-nucleotidase (syn. UDP-sugar hydrolase), C-terminal domain"/>
    <property type="match status" value="1"/>
</dbReference>
<dbReference type="PANTHER" id="PTHR11575">
    <property type="entry name" value="5'-NUCLEOTIDASE-RELATED"/>
    <property type="match status" value="1"/>
</dbReference>
<dbReference type="GO" id="GO:0030288">
    <property type="term" value="C:outer membrane-bounded periplasmic space"/>
    <property type="evidence" value="ECO:0007669"/>
    <property type="project" value="TreeGrafter"/>
</dbReference>
<dbReference type="InterPro" id="IPR008334">
    <property type="entry name" value="5'-Nucleotdase_C"/>
</dbReference>
<dbReference type="Gene3D" id="3.90.780.10">
    <property type="entry name" value="5'-Nucleotidase, C-terminal domain"/>
    <property type="match status" value="1"/>
</dbReference>
<dbReference type="GO" id="GO:0009166">
    <property type="term" value="P:nucleotide catabolic process"/>
    <property type="evidence" value="ECO:0007669"/>
    <property type="project" value="InterPro"/>
</dbReference>
<dbReference type="InterPro" id="IPR006179">
    <property type="entry name" value="5_nucleotidase/apyrase"/>
</dbReference>
<dbReference type="FunFam" id="3.90.780.10:FF:000003">
    <property type="entry name" value="Protein UshA"/>
    <property type="match status" value="1"/>
</dbReference>
<evidence type="ECO:0000313" key="3">
    <source>
        <dbReference type="Proteomes" id="UP000004520"/>
    </source>
</evidence>
<keyword evidence="2" id="KW-0378">Hydrolase</keyword>
<accession>F5NWG4</accession>
<name>F5NWG4_SHIFL</name>
<comment type="caution">
    <text evidence="2">The sequence shown here is derived from an EMBL/GenBank/DDBJ whole genome shotgun (WGS) entry which is preliminary data.</text>
</comment>
<dbReference type="GO" id="GO:0008768">
    <property type="term" value="F:UDP-sugar diphosphatase activity"/>
    <property type="evidence" value="ECO:0007669"/>
    <property type="project" value="UniProtKB-EC"/>
</dbReference>
<dbReference type="GO" id="GO:0008253">
    <property type="term" value="F:5'-nucleotidase activity"/>
    <property type="evidence" value="ECO:0007669"/>
    <property type="project" value="TreeGrafter"/>
</dbReference>
<dbReference type="EMBL" id="AFGY01000034">
    <property type="protein sequence ID" value="EGK36729.1"/>
    <property type="molecule type" value="Genomic_DNA"/>
</dbReference>
<dbReference type="AlphaFoldDB" id="F5NWG4"/>
<evidence type="ECO:0000259" key="1">
    <source>
        <dbReference type="Pfam" id="PF02872"/>
    </source>
</evidence>
<dbReference type="EC" id="3.6.1.45" evidence="2"/>
<gene>
    <name evidence="2" type="ORF">SFK227_2482</name>
</gene>
<dbReference type="PRINTS" id="PR01607">
    <property type="entry name" value="APYRASEFAMLY"/>
</dbReference>
<protein>
    <submittedName>
        <fullName evidence="2">Protein ushA domain protein</fullName>
        <ecNumber evidence="2">3.6.1.45</ecNumber>
    </submittedName>
</protein>
<reference evidence="2 3" key="1">
    <citation type="submission" date="2011-04" db="EMBL/GenBank/DDBJ databases">
        <authorList>
            <person name="Rasko D."/>
            <person name="Redman J."/>
            <person name="Daugherty S.C."/>
            <person name="Tallon L."/>
            <person name="Sadzewicz L."/>
            <person name="Jones K."/>
            <person name="Santana-Cruz I."/>
            <person name="Liu X."/>
        </authorList>
    </citation>
    <scope>NUCLEOTIDE SEQUENCE [LARGE SCALE GENOMIC DNA]</scope>
    <source>
        <strain evidence="2 3">K-227</strain>
    </source>
</reference>
<evidence type="ECO:0000313" key="2">
    <source>
        <dbReference type="EMBL" id="EGK36729.1"/>
    </source>
</evidence>
<organism evidence="2 3">
    <name type="scientific">Shigella flexneri K-227</name>
    <dbReference type="NCBI Taxonomy" id="766147"/>
    <lineage>
        <taxon>Bacteria</taxon>
        <taxon>Pseudomonadati</taxon>
        <taxon>Pseudomonadota</taxon>
        <taxon>Gammaproteobacteria</taxon>
        <taxon>Enterobacterales</taxon>
        <taxon>Enterobacteriaceae</taxon>
        <taxon>Shigella</taxon>
    </lineage>
</organism>
<proteinExistence type="predicted"/>
<feature type="domain" description="5'-Nucleotidase C-terminal" evidence="1">
    <location>
        <begin position="59"/>
        <end position="201"/>
    </location>
</feature>
<dbReference type="Pfam" id="PF02872">
    <property type="entry name" value="5_nucleotid_C"/>
    <property type="match status" value="1"/>
</dbReference>